<sequence length="267" mass="28665">MSLRINHNVQALNAHRQLSGTSEGMSKAMERLSSGYRINRASDDAAGLGISEKMRGQIRGLAQANRNMQDGISLVQTAEANLDEVHSMLQRMRELAVQYQNGTMSSANQSAIQSEIYQLASEIDRIGQQAQFNGITFLATAGTVSFQVGANDGQVITVATISLGSTLPANYYDVSLGTSISNLDAAIESISATRSTFGAVQNRLEHSVNAASAYQENLVAAESRIRDVDMAEQMIEFTKLQVLQQAGTSMLSQANQSTQGVLSLLQG</sequence>
<evidence type="ECO:0000313" key="7">
    <source>
        <dbReference type="EMBL" id="UGS33686.1"/>
    </source>
</evidence>
<dbReference type="Gene3D" id="6.10.10.10">
    <property type="entry name" value="Flagellar export chaperone, C-terminal domain"/>
    <property type="match status" value="1"/>
</dbReference>
<dbReference type="GO" id="GO:0005576">
    <property type="term" value="C:extracellular region"/>
    <property type="evidence" value="ECO:0007669"/>
    <property type="project" value="UniProtKB-SubCell"/>
</dbReference>
<feature type="domain" description="Flagellin C-terminal" evidence="6">
    <location>
        <begin position="181"/>
        <end position="265"/>
    </location>
</feature>
<name>A0A9E6XRT8_9ACTN</name>
<dbReference type="Pfam" id="PF00700">
    <property type="entry name" value="Flagellin_C"/>
    <property type="match status" value="1"/>
</dbReference>
<dbReference type="PANTHER" id="PTHR42792:SF2">
    <property type="entry name" value="FLAGELLIN"/>
    <property type="match status" value="1"/>
</dbReference>
<keyword evidence="7" id="KW-0969">Cilium</keyword>
<evidence type="ECO:0000256" key="4">
    <source>
        <dbReference type="RuleBase" id="RU362073"/>
    </source>
</evidence>
<keyword evidence="8" id="KW-1185">Reference proteome</keyword>
<keyword evidence="7" id="KW-0966">Cell projection</keyword>
<evidence type="ECO:0000259" key="6">
    <source>
        <dbReference type="Pfam" id="PF00700"/>
    </source>
</evidence>
<dbReference type="InterPro" id="IPR042187">
    <property type="entry name" value="Flagellin_C_sub2"/>
</dbReference>
<dbReference type="PANTHER" id="PTHR42792">
    <property type="entry name" value="FLAGELLIN"/>
    <property type="match status" value="1"/>
</dbReference>
<evidence type="ECO:0000256" key="2">
    <source>
        <dbReference type="ARBA" id="ARBA00020110"/>
    </source>
</evidence>
<dbReference type="InterPro" id="IPR001029">
    <property type="entry name" value="Flagellin_N"/>
</dbReference>
<dbReference type="PRINTS" id="PR00207">
    <property type="entry name" value="FLAGELLIN"/>
</dbReference>
<dbReference type="GO" id="GO:0009288">
    <property type="term" value="C:bacterial-type flagellum"/>
    <property type="evidence" value="ECO:0007669"/>
    <property type="project" value="UniProtKB-SubCell"/>
</dbReference>
<dbReference type="RefSeq" id="WP_326924469.1">
    <property type="nucleotide sequence ID" value="NZ_CP087164.1"/>
</dbReference>
<dbReference type="Pfam" id="PF00669">
    <property type="entry name" value="Flagellin_N"/>
    <property type="match status" value="1"/>
</dbReference>
<comment type="similarity">
    <text evidence="1 4">Belongs to the bacterial flagellin family.</text>
</comment>
<feature type="domain" description="Flagellin N-terminal" evidence="5">
    <location>
        <begin position="5"/>
        <end position="140"/>
    </location>
</feature>
<comment type="subcellular location">
    <subcellularLocation>
        <location evidence="4">Secreted</location>
    </subcellularLocation>
    <subcellularLocation>
        <location evidence="4">Bacterial flagellum</location>
    </subcellularLocation>
</comment>
<dbReference type="GO" id="GO:0005198">
    <property type="term" value="F:structural molecule activity"/>
    <property type="evidence" value="ECO:0007669"/>
    <property type="project" value="UniProtKB-UniRule"/>
</dbReference>
<dbReference type="InterPro" id="IPR046358">
    <property type="entry name" value="Flagellin_C"/>
</dbReference>
<dbReference type="SUPFAM" id="SSF64518">
    <property type="entry name" value="Phase 1 flagellin"/>
    <property type="match status" value="1"/>
</dbReference>
<dbReference type="AlphaFoldDB" id="A0A9E6XRT8"/>
<gene>
    <name evidence="7" type="primary">hag_1</name>
    <name evidence="7" type="ORF">DSM104329_00051</name>
</gene>
<evidence type="ECO:0000256" key="1">
    <source>
        <dbReference type="ARBA" id="ARBA00005709"/>
    </source>
</evidence>
<evidence type="ECO:0000313" key="8">
    <source>
        <dbReference type="Proteomes" id="UP001162834"/>
    </source>
</evidence>
<dbReference type="InterPro" id="IPR001492">
    <property type="entry name" value="Flagellin"/>
</dbReference>
<evidence type="ECO:0000256" key="3">
    <source>
        <dbReference type="ARBA" id="ARBA00023143"/>
    </source>
</evidence>
<keyword evidence="3 4" id="KW-0975">Bacterial flagellum</keyword>
<accession>A0A9E6XRT8</accession>
<dbReference type="Gene3D" id="1.20.1330.10">
    <property type="entry name" value="f41 fragment of flagellin, N-terminal domain"/>
    <property type="match status" value="2"/>
</dbReference>
<dbReference type="Proteomes" id="UP001162834">
    <property type="component" value="Chromosome"/>
</dbReference>
<comment type="function">
    <text evidence="4">Flagellin is the subunit protein which polymerizes to form the filaments of bacterial flagella.</text>
</comment>
<keyword evidence="7" id="KW-0282">Flagellum</keyword>
<organism evidence="7 8">
    <name type="scientific">Capillimicrobium parvum</name>
    <dbReference type="NCBI Taxonomy" id="2884022"/>
    <lineage>
        <taxon>Bacteria</taxon>
        <taxon>Bacillati</taxon>
        <taxon>Actinomycetota</taxon>
        <taxon>Thermoleophilia</taxon>
        <taxon>Solirubrobacterales</taxon>
        <taxon>Capillimicrobiaceae</taxon>
        <taxon>Capillimicrobium</taxon>
    </lineage>
</organism>
<reference evidence="7" key="1">
    <citation type="journal article" date="2022" name="Int. J. Syst. Evol. Microbiol.">
        <title>Pseudomonas aegrilactucae sp. nov. and Pseudomonas morbosilactucae sp. nov., pathogens causing bacterial rot of lettuce in Japan.</title>
        <authorList>
            <person name="Sawada H."/>
            <person name="Fujikawa T."/>
            <person name="Satou M."/>
        </authorList>
    </citation>
    <scope>NUCLEOTIDE SEQUENCE</scope>
    <source>
        <strain evidence="7">0166_1</strain>
    </source>
</reference>
<keyword evidence="4" id="KW-0964">Secreted</keyword>
<proteinExistence type="inferred from homology"/>
<dbReference type="KEGG" id="sbae:DSM104329_00051"/>
<protein>
    <recommendedName>
        <fullName evidence="2 4">Flagellin</fullName>
    </recommendedName>
</protein>
<evidence type="ECO:0000259" key="5">
    <source>
        <dbReference type="Pfam" id="PF00669"/>
    </source>
</evidence>
<dbReference type="EMBL" id="CP087164">
    <property type="protein sequence ID" value="UGS33686.1"/>
    <property type="molecule type" value="Genomic_DNA"/>
</dbReference>